<dbReference type="InterPro" id="IPR001680">
    <property type="entry name" value="WD40_rpt"/>
</dbReference>
<keyword evidence="6" id="KW-1185">Reference proteome</keyword>
<dbReference type="Gene3D" id="2.130.10.10">
    <property type="entry name" value="YVTN repeat-like/Quinoprotein amine dehydrogenase"/>
    <property type="match status" value="1"/>
</dbReference>
<evidence type="ECO:0000313" key="5">
    <source>
        <dbReference type="EMBL" id="OSX69519.1"/>
    </source>
</evidence>
<keyword evidence="2" id="KW-0677">Repeat</keyword>
<dbReference type="AlphaFoldDB" id="A0A1X6NLJ6"/>
<dbReference type="PANTHER" id="PTHR43991:SF12">
    <property type="entry name" value="WD REPEAT PROTEIN (AFU_ORTHOLOGUE AFUA_8G05640)"/>
    <property type="match status" value="1"/>
</dbReference>
<gene>
    <name evidence="5" type="ORF">BU14_1436s0001</name>
</gene>
<feature type="compositionally biased region" description="Low complexity" evidence="4">
    <location>
        <begin position="324"/>
        <end position="346"/>
    </location>
</feature>
<accession>A0A1X6NLJ6</accession>
<name>A0A1X6NLJ6_PORUM</name>
<keyword evidence="1 3" id="KW-0853">WD repeat</keyword>
<dbReference type="OrthoDB" id="20669at2759"/>
<evidence type="ECO:0000313" key="6">
    <source>
        <dbReference type="Proteomes" id="UP000218209"/>
    </source>
</evidence>
<dbReference type="EMBL" id="KV919511">
    <property type="protein sequence ID" value="OSX69519.1"/>
    <property type="molecule type" value="Genomic_DNA"/>
</dbReference>
<reference evidence="5 6" key="1">
    <citation type="submission" date="2017-03" db="EMBL/GenBank/DDBJ databases">
        <title>WGS assembly of Porphyra umbilicalis.</title>
        <authorList>
            <person name="Brawley S.H."/>
            <person name="Blouin N.A."/>
            <person name="Ficko-Blean E."/>
            <person name="Wheeler G.L."/>
            <person name="Lohr M."/>
            <person name="Goodson H.V."/>
            <person name="Jenkins J.W."/>
            <person name="Blaby-Haas C.E."/>
            <person name="Helliwell K.E."/>
            <person name="Chan C."/>
            <person name="Marriage T."/>
            <person name="Bhattacharya D."/>
            <person name="Klein A.S."/>
            <person name="Badis Y."/>
            <person name="Brodie J."/>
            <person name="Cao Y."/>
            <person name="Collen J."/>
            <person name="Dittami S.M."/>
            <person name="Gachon C.M."/>
            <person name="Green B.R."/>
            <person name="Karpowicz S."/>
            <person name="Kim J.W."/>
            <person name="Kudahl U."/>
            <person name="Lin S."/>
            <person name="Michel G."/>
            <person name="Mittag M."/>
            <person name="Olson B.J."/>
            <person name="Pangilinan J."/>
            <person name="Peng Y."/>
            <person name="Qiu H."/>
            <person name="Shu S."/>
            <person name="Singer J.T."/>
            <person name="Smith A.G."/>
            <person name="Sprecher B.N."/>
            <person name="Wagner V."/>
            <person name="Wang W."/>
            <person name="Wang Z.-Y."/>
            <person name="Yan J."/>
            <person name="Yarish C."/>
            <person name="Zoeuner-Riek S."/>
            <person name="Zhuang Y."/>
            <person name="Zou Y."/>
            <person name="Lindquist E.A."/>
            <person name="Grimwood J."/>
            <person name="Barry K."/>
            <person name="Rokhsar D.S."/>
            <person name="Schmutz J."/>
            <person name="Stiller J.W."/>
            <person name="Grossman A.R."/>
            <person name="Prochnik S.E."/>
        </authorList>
    </citation>
    <scope>NUCLEOTIDE SEQUENCE [LARGE SCALE GENOMIC DNA]</scope>
    <source>
        <strain evidence="5">4086291</strain>
    </source>
</reference>
<feature type="region of interest" description="Disordered" evidence="4">
    <location>
        <begin position="181"/>
        <end position="210"/>
    </location>
</feature>
<feature type="repeat" description="WD" evidence="3">
    <location>
        <begin position="590"/>
        <end position="624"/>
    </location>
</feature>
<feature type="region of interest" description="Disordered" evidence="4">
    <location>
        <begin position="86"/>
        <end position="111"/>
    </location>
</feature>
<proteinExistence type="predicted"/>
<dbReference type="InterPro" id="IPR015943">
    <property type="entry name" value="WD40/YVTN_repeat-like_dom_sf"/>
</dbReference>
<feature type="compositionally biased region" description="Low complexity" evidence="4">
    <location>
        <begin position="96"/>
        <end position="111"/>
    </location>
</feature>
<dbReference type="PROSITE" id="PS00678">
    <property type="entry name" value="WD_REPEATS_1"/>
    <property type="match status" value="1"/>
</dbReference>
<feature type="region of interest" description="Disordered" evidence="4">
    <location>
        <begin position="311"/>
        <end position="346"/>
    </location>
</feature>
<dbReference type="InterPro" id="IPR019775">
    <property type="entry name" value="WD40_repeat_CS"/>
</dbReference>
<evidence type="ECO:0000256" key="3">
    <source>
        <dbReference type="PROSITE-ProRule" id="PRU00221"/>
    </source>
</evidence>
<organism evidence="5 6">
    <name type="scientific">Porphyra umbilicalis</name>
    <name type="common">Purple laver</name>
    <name type="synonym">Red alga</name>
    <dbReference type="NCBI Taxonomy" id="2786"/>
    <lineage>
        <taxon>Eukaryota</taxon>
        <taxon>Rhodophyta</taxon>
        <taxon>Bangiophyceae</taxon>
        <taxon>Bangiales</taxon>
        <taxon>Bangiaceae</taxon>
        <taxon>Porphyra</taxon>
    </lineage>
</organism>
<dbReference type="PANTHER" id="PTHR43991">
    <property type="entry name" value="WD REPEAT PROTEIN (AFU_ORTHOLOGUE AFUA_8G05640)-RELATED"/>
    <property type="match status" value="1"/>
</dbReference>
<feature type="region of interest" description="Disordered" evidence="4">
    <location>
        <begin position="1"/>
        <end position="29"/>
    </location>
</feature>
<dbReference type="InterPro" id="IPR011047">
    <property type="entry name" value="Quinoprotein_ADH-like_sf"/>
</dbReference>
<dbReference type="PROSITE" id="PS50294">
    <property type="entry name" value="WD_REPEATS_REGION"/>
    <property type="match status" value="1"/>
</dbReference>
<dbReference type="PROSITE" id="PS50082">
    <property type="entry name" value="WD_REPEATS_2"/>
    <property type="match status" value="1"/>
</dbReference>
<dbReference type="Pfam" id="PF00400">
    <property type="entry name" value="WD40"/>
    <property type="match status" value="1"/>
</dbReference>
<feature type="compositionally biased region" description="Basic residues" evidence="4">
    <location>
        <begin position="181"/>
        <end position="191"/>
    </location>
</feature>
<sequence>MASLDSSFSPHGLSDSPVAPADGSPPSLLHAAASPLEAAAAAAAAATYDHFQWHSSASAVTSSAQPTDIVDATVDLLGDVPDESAAVQPADNFSAPSSPTSTSPSMSSSSMDIGEHLDAVSFSQTPSMDIAPLDATPAWWGLGSSATAAATSAAEDSFDESLYASPPSLSCWAAAWPVTRRTSRRRRRGKRGGGFGGGASPAGSWSPTPEADTLVRSERLGVRVRAAAAAAVAAGVAVPAAFGSPSSTASVPVHAAMAAEPPAARVTWAESSDVTAAHVAAGRDMQGIPWETMLCSRKSYREQRLAEQRATYASARESGGGGDAPSATMATATAGAASTTASPRTASPLFSAPGTYGTAATAAGGVRPLRALRFVHGTRSLRCSINHFQLRNLVWAPSAHDVYLLQDNGVVHWDAVTRSRRCVLDLSGGTPGLSHVRVSTMTAGAGLLLAGGFDGEFVAASAAAGRLVHHGRLSASAAAITTGLEVYEQDAVHGPSVITCSNDTVVRTFDAASLGAPTRQEPGGGSVGGAVATHHLPWAVNHVSRQPRGGRLLAVAGDNAAVVLLDAAGGRTTAAGTGGRSAPSAVMATLGGHTDHCFATAWSPDGVLLATGSQDGLARLWDVRRPGSALGVCGGPADGPVRSLRFSPNGRLLAVAEPRDFVRAVDVASVAAGGGHRPVAAQDVDVFGEVGGVAFTPDGRGLFVGVHDDNYGCLLEMEVRSGRRADTDAVGL</sequence>
<evidence type="ECO:0000256" key="2">
    <source>
        <dbReference type="ARBA" id="ARBA00022737"/>
    </source>
</evidence>
<dbReference type="SUPFAM" id="SSF50998">
    <property type="entry name" value="Quinoprotein alcohol dehydrogenase-like"/>
    <property type="match status" value="1"/>
</dbReference>
<evidence type="ECO:0000256" key="4">
    <source>
        <dbReference type="SAM" id="MobiDB-lite"/>
    </source>
</evidence>
<evidence type="ECO:0000256" key="1">
    <source>
        <dbReference type="ARBA" id="ARBA00022574"/>
    </source>
</evidence>
<protein>
    <submittedName>
        <fullName evidence="5">Uncharacterized protein</fullName>
    </submittedName>
</protein>
<dbReference type="Proteomes" id="UP000218209">
    <property type="component" value="Unassembled WGS sequence"/>
</dbReference>
<dbReference type="SMART" id="SM00320">
    <property type="entry name" value="WD40"/>
    <property type="match status" value="2"/>
</dbReference>